<evidence type="ECO:0000259" key="4">
    <source>
        <dbReference type="PROSITE" id="PS50987"/>
    </source>
</evidence>
<sequence>MVEEPSAQSKINLIDDRHLAESKRIFKLLSNPIRLQMLNVLEQKELNVGELGDLLGLEQSVVSHQLALLRQHQLVSAHREGKANYYRLDDPHILDVINEMLEHADHVIRGKTHGH</sequence>
<dbReference type="InterPro" id="IPR051011">
    <property type="entry name" value="Metal_resp_trans_reg"/>
</dbReference>
<dbReference type="EMBL" id="AZEY01000104">
    <property type="protein sequence ID" value="KRL63212.1"/>
    <property type="molecule type" value="Genomic_DNA"/>
</dbReference>
<dbReference type="InterPro" id="IPR036388">
    <property type="entry name" value="WH-like_DNA-bd_sf"/>
</dbReference>
<evidence type="ECO:0000256" key="1">
    <source>
        <dbReference type="ARBA" id="ARBA00023015"/>
    </source>
</evidence>
<keyword evidence="1" id="KW-0805">Transcription regulation</keyword>
<dbReference type="SMART" id="SM00418">
    <property type="entry name" value="HTH_ARSR"/>
    <property type="match status" value="1"/>
</dbReference>
<dbReference type="PRINTS" id="PR00778">
    <property type="entry name" value="HTHARSR"/>
</dbReference>
<dbReference type="NCBIfam" id="NF033788">
    <property type="entry name" value="HTH_metalloreg"/>
    <property type="match status" value="1"/>
</dbReference>
<evidence type="ECO:0000256" key="3">
    <source>
        <dbReference type="ARBA" id="ARBA00023163"/>
    </source>
</evidence>
<feature type="domain" description="HTH arsR-type" evidence="4">
    <location>
        <begin position="14"/>
        <end position="108"/>
    </location>
</feature>
<accession>A0A0R1S2G9</accession>
<dbReference type="PANTHER" id="PTHR43132:SF6">
    <property type="entry name" value="HTH-TYPE TRANSCRIPTIONAL REPRESSOR CZRA"/>
    <property type="match status" value="1"/>
</dbReference>
<dbReference type="STRING" id="1423739.FC85_GL001640"/>
<evidence type="ECO:0000313" key="6">
    <source>
        <dbReference type="Proteomes" id="UP000052013"/>
    </source>
</evidence>
<dbReference type="Proteomes" id="UP000052013">
    <property type="component" value="Unassembled WGS sequence"/>
</dbReference>
<dbReference type="AlphaFoldDB" id="A0A0R1S2G9"/>
<dbReference type="SUPFAM" id="SSF46785">
    <property type="entry name" value="Winged helix' DNA-binding domain"/>
    <property type="match status" value="1"/>
</dbReference>
<proteinExistence type="predicted"/>
<reference evidence="5 6" key="1">
    <citation type="journal article" date="2015" name="Genome Announc.">
        <title>Expanding the biotechnology potential of lactobacilli through comparative genomics of 213 strains and associated genera.</title>
        <authorList>
            <person name="Sun Z."/>
            <person name="Harris H.M."/>
            <person name="McCann A."/>
            <person name="Guo C."/>
            <person name="Argimon S."/>
            <person name="Zhang W."/>
            <person name="Yang X."/>
            <person name="Jeffery I.B."/>
            <person name="Cooney J.C."/>
            <person name="Kagawa T.F."/>
            <person name="Liu W."/>
            <person name="Song Y."/>
            <person name="Salvetti E."/>
            <person name="Wrobel A."/>
            <person name="Rasinkangas P."/>
            <person name="Parkhill J."/>
            <person name="Rea M.C."/>
            <person name="O'Sullivan O."/>
            <person name="Ritari J."/>
            <person name="Douillard F.P."/>
            <person name="Paul Ross R."/>
            <person name="Yang R."/>
            <person name="Briner A.E."/>
            <person name="Felis G.E."/>
            <person name="de Vos W.M."/>
            <person name="Barrangou R."/>
            <person name="Klaenhammer T.R."/>
            <person name="Caufield P.W."/>
            <person name="Cui Y."/>
            <person name="Zhang H."/>
            <person name="O'Toole P.W."/>
        </authorList>
    </citation>
    <scope>NUCLEOTIDE SEQUENCE [LARGE SCALE GENOMIC DNA]</scope>
    <source>
        <strain evidence="5 6">DSM 14421</strain>
    </source>
</reference>
<dbReference type="InterPro" id="IPR011991">
    <property type="entry name" value="ArsR-like_HTH"/>
</dbReference>
<dbReference type="GO" id="GO:0003677">
    <property type="term" value="F:DNA binding"/>
    <property type="evidence" value="ECO:0007669"/>
    <property type="project" value="UniProtKB-KW"/>
</dbReference>
<dbReference type="GO" id="GO:0003700">
    <property type="term" value="F:DNA-binding transcription factor activity"/>
    <property type="evidence" value="ECO:0007669"/>
    <property type="project" value="InterPro"/>
</dbReference>
<dbReference type="PATRIC" id="fig|1423739.3.peg.1720"/>
<organism evidence="5 6">
    <name type="scientific">Lentilactobacillus diolivorans DSM 14421</name>
    <dbReference type="NCBI Taxonomy" id="1423739"/>
    <lineage>
        <taxon>Bacteria</taxon>
        <taxon>Bacillati</taxon>
        <taxon>Bacillota</taxon>
        <taxon>Bacilli</taxon>
        <taxon>Lactobacillales</taxon>
        <taxon>Lactobacillaceae</taxon>
        <taxon>Lentilactobacillus</taxon>
    </lineage>
</organism>
<dbReference type="Gene3D" id="1.10.10.10">
    <property type="entry name" value="Winged helix-like DNA-binding domain superfamily/Winged helix DNA-binding domain"/>
    <property type="match status" value="1"/>
</dbReference>
<protein>
    <submittedName>
        <fullName evidence="5">ArsR SmtB family transcriptional regulator</fullName>
    </submittedName>
</protein>
<evidence type="ECO:0000313" key="5">
    <source>
        <dbReference type="EMBL" id="KRL63212.1"/>
    </source>
</evidence>
<keyword evidence="2" id="KW-0238">DNA-binding</keyword>
<dbReference type="Pfam" id="PF01022">
    <property type="entry name" value="HTH_5"/>
    <property type="match status" value="1"/>
</dbReference>
<dbReference type="InterPro" id="IPR036390">
    <property type="entry name" value="WH_DNA-bd_sf"/>
</dbReference>
<keyword evidence="3" id="KW-0804">Transcription</keyword>
<dbReference type="PANTHER" id="PTHR43132">
    <property type="entry name" value="ARSENICAL RESISTANCE OPERON REPRESSOR ARSR-RELATED"/>
    <property type="match status" value="1"/>
</dbReference>
<gene>
    <name evidence="5" type="ORF">FC85_GL001640</name>
</gene>
<dbReference type="PROSITE" id="PS50987">
    <property type="entry name" value="HTH_ARSR_2"/>
    <property type="match status" value="1"/>
</dbReference>
<evidence type="ECO:0000256" key="2">
    <source>
        <dbReference type="ARBA" id="ARBA00023125"/>
    </source>
</evidence>
<name>A0A0R1S2G9_9LACO</name>
<comment type="caution">
    <text evidence="5">The sequence shown here is derived from an EMBL/GenBank/DDBJ whole genome shotgun (WGS) entry which is preliminary data.</text>
</comment>
<dbReference type="InterPro" id="IPR001845">
    <property type="entry name" value="HTH_ArsR_DNA-bd_dom"/>
</dbReference>
<dbReference type="CDD" id="cd00090">
    <property type="entry name" value="HTH_ARSR"/>
    <property type="match status" value="1"/>
</dbReference>